<evidence type="ECO:0000256" key="1">
    <source>
        <dbReference type="ARBA" id="ARBA00008857"/>
    </source>
</evidence>
<dbReference type="GO" id="GO:0015074">
    <property type="term" value="P:DNA integration"/>
    <property type="evidence" value="ECO:0007669"/>
    <property type="project" value="UniProtKB-KW"/>
</dbReference>
<dbReference type="InterPro" id="IPR011010">
    <property type="entry name" value="DNA_brk_join_enz"/>
</dbReference>
<dbReference type="Pfam" id="PF12167">
    <property type="entry name" value="Arm-DNA-bind_2"/>
    <property type="match status" value="1"/>
</dbReference>
<dbReference type="Gene3D" id="1.10.150.130">
    <property type="match status" value="1"/>
</dbReference>
<protein>
    <recommendedName>
        <fullName evidence="10">Site-specific tyrosine recombinase, phage integrase family (INT_ICEBs1_C_like domain)</fullName>
    </recommendedName>
</protein>
<reference evidence="8 9" key="1">
    <citation type="submission" date="2017-09" db="EMBL/GenBank/DDBJ databases">
        <title>Genomics of the genus Arcobacter.</title>
        <authorList>
            <person name="Perez-Cataluna A."/>
            <person name="Figueras M.J."/>
            <person name="Salas-Masso N."/>
        </authorList>
    </citation>
    <scope>NUCLEOTIDE SEQUENCE [LARGE SCALE GENOMIC DNA]</scope>
    <source>
        <strain evidence="8 9">CECT 7386</strain>
    </source>
</reference>
<name>A0AAX2AI02_9BACT</name>
<gene>
    <name evidence="8" type="ORF">CP985_04120</name>
</gene>
<keyword evidence="9" id="KW-1185">Reference proteome</keyword>
<accession>A0AAX2AI02</accession>
<feature type="domain" description="Core-binding (CB)" evidence="7">
    <location>
        <begin position="71"/>
        <end position="154"/>
    </location>
</feature>
<dbReference type="RefSeq" id="WP_114840635.1">
    <property type="nucleotide sequence ID" value="NZ_CP031219.1"/>
</dbReference>
<dbReference type="AlphaFoldDB" id="A0AAX2AI02"/>
<dbReference type="InterPro" id="IPR022000">
    <property type="entry name" value="Min27-like_integrase_DNA_bind"/>
</dbReference>
<dbReference type="Pfam" id="PF00589">
    <property type="entry name" value="Phage_integrase"/>
    <property type="match status" value="1"/>
</dbReference>
<dbReference type="CDD" id="cd01189">
    <property type="entry name" value="INT_ICEBs1_C_like"/>
    <property type="match status" value="1"/>
</dbReference>
<dbReference type="KEGG" id="amyt:AMYT_0115"/>
<evidence type="ECO:0000259" key="7">
    <source>
        <dbReference type="PROSITE" id="PS51900"/>
    </source>
</evidence>
<dbReference type="PANTHER" id="PTHR30349">
    <property type="entry name" value="PHAGE INTEGRASE-RELATED"/>
    <property type="match status" value="1"/>
</dbReference>
<feature type="domain" description="Tyr recombinase" evidence="6">
    <location>
        <begin position="181"/>
        <end position="367"/>
    </location>
</feature>
<dbReference type="InterPro" id="IPR044068">
    <property type="entry name" value="CB"/>
</dbReference>
<dbReference type="GO" id="GO:0003677">
    <property type="term" value="F:DNA binding"/>
    <property type="evidence" value="ECO:0007669"/>
    <property type="project" value="UniProtKB-UniRule"/>
</dbReference>
<dbReference type="GO" id="GO:0006310">
    <property type="term" value="P:DNA recombination"/>
    <property type="evidence" value="ECO:0007669"/>
    <property type="project" value="UniProtKB-KW"/>
</dbReference>
<dbReference type="PROSITE" id="PS51898">
    <property type="entry name" value="TYR_RECOMBINASE"/>
    <property type="match status" value="1"/>
</dbReference>
<dbReference type="EMBL" id="NXID01000010">
    <property type="protein sequence ID" value="RXK16349.1"/>
    <property type="molecule type" value="Genomic_DNA"/>
</dbReference>
<dbReference type="SUPFAM" id="SSF56349">
    <property type="entry name" value="DNA breaking-rejoining enzymes"/>
    <property type="match status" value="1"/>
</dbReference>
<dbReference type="PROSITE" id="PS51900">
    <property type="entry name" value="CB"/>
    <property type="match status" value="1"/>
</dbReference>
<evidence type="ECO:0000256" key="3">
    <source>
        <dbReference type="ARBA" id="ARBA00023125"/>
    </source>
</evidence>
<keyword evidence="2" id="KW-0229">DNA integration</keyword>
<evidence type="ECO:0000256" key="5">
    <source>
        <dbReference type="PROSITE-ProRule" id="PRU01248"/>
    </source>
</evidence>
<dbReference type="InterPro" id="IPR050090">
    <property type="entry name" value="Tyrosine_recombinase_XerCD"/>
</dbReference>
<comment type="caution">
    <text evidence="8">The sequence shown here is derived from an EMBL/GenBank/DDBJ whole genome shotgun (WGS) entry which is preliminary data.</text>
</comment>
<dbReference type="PANTHER" id="PTHR30349:SF64">
    <property type="entry name" value="PROPHAGE INTEGRASE INTD-RELATED"/>
    <property type="match status" value="1"/>
</dbReference>
<sequence>MKLYVKKSKTKKGVKETIWVDFTHNGQRYRKPLRLDYTPSNWKFAEKKLLPTLNYKISSGEFFKNKKKNIPTVDEFIEKSFELRKGNRCSSTIYAHRKNYIKYIQPTFGEKTLNEISGQDITIWQNNLQEKEHLAKATILKIRSCINSMFEDAIEAQIIDNNPVSKAKKLNETEKPKVERIKLTPFKPSEINKILSISEGQNRNMIATFFFTGLRASELIGLKWESIDFEKMTISIKEQIVNGNHKTILKTTKSRRIVPIVKTLLPFLENQFKITGKSDSNVFLTERTNKHFHSAGKIREQIWVPTLKKANVSYRNLHQTRGTFISTLISNGEDITYVSKIAGHENVKVTLEKYSEYIPVKNDKFGECFQNSVGTI</sequence>
<evidence type="ECO:0000313" key="9">
    <source>
        <dbReference type="Proteomes" id="UP000290092"/>
    </source>
</evidence>
<evidence type="ECO:0000256" key="4">
    <source>
        <dbReference type="ARBA" id="ARBA00023172"/>
    </source>
</evidence>
<dbReference type="Proteomes" id="UP000290092">
    <property type="component" value="Unassembled WGS sequence"/>
</dbReference>
<evidence type="ECO:0000256" key="2">
    <source>
        <dbReference type="ARBA" id="ARBA00022908"/>
    </source>
</evidence>
<evidence type="ECO:0000259" key="6">
    <source>
        <dbReference type="PROSITE" id="PS51898"/>
    </source>
</evidence>
<organism evidence="8 9">
    <name type="scientific">Malaciobacter mytili LMG 24559</name>
    <dbReference type="NCBI Taxonomy" id="1032238"/>
    <lineage>
        <taxon>Bacteria</taxon>
        <taxon>Pseudomonadati</taxon>
        <taxon>Campylobacterota</taxon>
        <taxon>Epsilonproteobacteria</taxon>
        <taxon>Campylobacterales</taxon>
        <taxon>Arcobacteraceae</taxon>
        <taxon>Malaciobacter</taxon>
    </lineage>
</organism>
<dbReference type="InterPro" id="IPR010998">
    <property type="entry name" value="Integrase_recombinase_N"/>
</dbReference>
<keyword evidence="3 5" id="KW-0238">DNA-binding</keyword>
<evidence type="ECO:0000313" key="8">
    <source>
        <dbReference type="EMBL" id="RXK16349.1"/>
    </source>
</evidence>
<keyword evidence="4" id="KW-0233">DNA recombination</keyword>
<dbReference type="Pfam" id="PF14659">
    <property type="entry name" value="Phage_int_SAM_3"/>
    <property type="match status" value="1"/>
</dbReference>
<comment type="similarity">
    <text evidence="1">Belongs to the 'phage' integrase family.</text>
</comment>
<dbReference type="Gene3D" id="1.10.443.10">
    <property type="entry name" value="Intergrase catalytic core"/>
    <property type="match status" value="1"/>
</dbReference>
<dbReference type="InterPro" id="IPR004107">
    <property type="entry name" value="Integrase_SAM-like_N"/>
</dbReference>
<dbReference type="InterPro" id="IPR002104">
    <property type="entry name" value="Integrase_catalytic"/>
</dbReference>
<proteinExistence type="inferred from homology"/>
<evidence type="ECO:0008006" key="10">
    <source>
        <dbReference type="Google" id="ProtNLM"/>
    </source>
</evidence>
<dbReference type="InterPro" id="IPR013762">
    <property type="entry name" value="Integrase-like_cat_sf"/>
</dbReference>